<gene>
    <name evidence="3" type="ORF">DCAR_0206671</name>
</gene>
<feature type="chain" id="PRO_5043881736" evidence="2">
    <location>
        <begin position="26"/>
        <end position="208"/>
    </location>
</feature>
<keyword evidence="4" id="KW-1185">Reference proteome</keyword>
<dbReference type="Proteomes" id="UP000077755">
    <property type="component" value="Chromosome 2"/>
</dbReference>
<dbReference type="Gramene" id="KZN05095">
    <property type="protein sequence ID" value="KZN05095"/>
    <property type="gene ID" value="DCAR_005932"/>
</dbReference>
<name>A0A161X279_DAUCS</name>
<organism evidence="3 4">
    <name type="scientific">Daucus carota subsp. sativus</name>
    <name type="common">Carrot</name>
    <dbReference type="NCBI Taxonomy" id="79200"/>
    <lineage>
        <taxon>Eukaryota</taxon>
        <taxon>Viridiplantae</taxon>
        <taxon>Streptophyta</taxon>
        <taxon>Embryophyta</taxon>
        <taxon>Tracheophyta</taxon>
        <taxon>Spermatophyta</taxon>
        <taxon>Magnoliopsida</taxon>
        <taxon>eudicotyledons</taxon>
        <taxon>Gunneridae</taxon>
        <taxon>Pentapetalae</taxon>
        <taxon>asterids</taxon>
        <taxon>campanulids</taxon>
        <taxon>Apiales</taxon>
        <taxon>Apiaceae</taxon>
        <taxon>Apioideae</taxon>
        <taxon>Scandiceae</taxon>
        <taxon>Daucinae</taxon>
        <taxon>Daucus</taxon>
        <taxon>Daucus sect. Daucus</taxon>
    </lineage>
</organism>
<protein>
    <submittedName>
        <fullName evidence="3">Uncharacterized protein</fullName>
    </submittedName>
</protein>
<evidence type="ECO:0000313" key="4">
    <source>
        <dbReference type="Proteomes" id="UP000077755"/>
    </source>
</evidence>
<keyword evidence="2" id="KW-0732">Signal</keyword>
<evidence type="ECO:0000313" key="3">
    <source>
        <dbReference type="EMBL" id="WOG87446.1"/>
    </source>
</evidence>
<feature type="region of interest" description="Disordered" evidence="1">
    <location>
        <begin position="170"/>
        <end position="208"/>
    </location>
</feature>
<feature type="region of interest" description="Disordered" evidence="1">
    <location>
        <begin position="45"/>
        <end position="155"/>
    </location>
</feature>
<accession>A0A161X279</accession>
<dbReference type="EMBL" id="CP093344">
    <property type="protein sequence ID" value="WOG87446.1"/>
    <property type="molecule type" value="Genomic_DNA"/>
</dbReference>
<reference evidence="3" key="1">
    <citation type="journal article" date="2016" name="Nat. Genet.">
        <title>A high-quality carrot genome assembly provides new insights into carotenoid accumulation and asterid genome evolution.</title>
        <authorList>
            <person name="Iorizzo M."/>
            <person name="Ellison S."/>
            <person name="Senalik D."/>
            <person name="Zeng P."/>
            <person name="Satapoomin P."/>
            <person name="Huang J."/>
            <person name="Bowman M."/>
            <person name="Iovene M."/>
            <person name="Sanseverino W."/>
            <person name="Cavagnaro P."/>
            <person name="Yildiz M."/>
            <person name="Macko-Podgorni A."/>
            <person name="Moranska E."/>
            <person name="Grzebelus E."/>
            <person name="Grzebelus D."/>
            <person name="Ashrafi H."/>
            <person name="Zheng Z."/>
            <person name="Cheng S."/>
            <person name="Spooner D."/>
            <person name="Van Deynze A."/>
            <person name="Simon P."/>
        </authorList>
    </citation>
    <scope>NUCLEOTIDE SEQUENCE</scope>
    <source>
        <tissue evidence="3">Leaf</tissue>
    </source>
</reference>
<evidence type="ECO:0000256" key="2">
    <source>
        <dbReference type="SAM" id="SignalP"/>
    </source>
</evidence>
<proteinExistence type="predicted"/>
<dbReference type="AlphaFoldDB" id="A0A161X279"/>
<sequence>MKLYMKMLFLMLVALCTTTIPTGHARPLEKYTLYGVSSMPEASLRRLSVSSGPKGPKTSPVHVSVASEPKGPMGPKASSVHVASEPKGPMGPKASPVHVSVSSESIKRPSSAAPDTSPEHVASEPMANPLGDAPDTSPEHVSSESTTRPIAPKASAKRVFSVAKGGPAHVFLGPKSGPMDVEHTAAEPDPDHLHSVHTASEPAPGHLY</sequence>
<feature type="compositionally biased region" description="Basic and acidic residues" evidence="1">
    <location>
        <begin position="180"/>
        <end position="194"/>
    </location>
</feature>
<evidence type="ECO:0000256" key="1">
    <source>
        <dbReference type="SAM" id="MobiDB-lite"/>
    </source>
</evidence>
<reference evidence="3" key="2">
    <citation type="submission" date="2022-03" db="EMBL/GenBank/DDBJ databases">
        <title>Draft title - Genomic analysis of global carrot germplasm unveils the trajectory of domestication and the origin of high carotenoid orange carrot.</title>
        <authorList>
            <person name="Iorizzo M."/>
            <person name="Ellison S."/>
            <person name="Senalik D."/>
            <person name="Macko-Podgorni A."/>
            <person name="Grzebelus D."/>
            <person name="Bostan H."/>
            <person name="Rolling W."/>
            <person name="Curaba J."/>
            <person name="Simon P."/>
        </authorList>
    </citation>
    <scope>NUCLEOTIDE SEQUENCE</scope>
    <source>
        <tissue evidence="3">Leaf</tissue>
    </source>
</reference>
<feature type="signal peptide" evidence="2">
    <location>
        <begin position="1"/>
        <end position="25"/>
    </location>
</feature>